<organism evidence="3 4">
    <name type="scientific">Herbiconiux moechotypicola</name>
    <dbReference type="NCBI Taxonomy" id="637393"/>
    <lineage>
        <taxon>Bacteria</taxon>
        <taxon>Bacillati</taxon>
        <taxon>Actinomycetota</taxon>
        <taxon>Actinomycetes</taxon>
        <taxon>Micrococcales</taxon>
        <taxon>Microbacteriaceae</taxon>
        <taxon>Herbiconiux</taxon>
    </lineage>
</organism>
<name>A0ABP5QFZ0_9MICO</name>
<evidence type="ECO:0000256" key="1">
    <source>
        <dbReference type="SAM" id="MobiDB-lite"/>
    </source>
</evidence>
<keyword evidence="2" id="KW-0472">Membrane</keyword>
<dbReference type="Proteomes" id="UP001500929">
    <property type="component" value="Unassembled WGS sequence"/>
</dbReference>
<keyword evidence="2" id="KW-0812">Transmembrane</keyword>
<evidence type="ECO:0000256" key="2">
    <source>
        <dbReference type="SAM" id="Phobius"/>
    </source>
</evidence>
<evidence type="ECO:0000313" key="3">
    <source>
        <dbReference type="EMBL" id="GAA2232330.1"/>
    </source>
</evidence>
<feature type="region of interest" description="Disordered" evidence="1">
    <location>
        <begin position="68"/>
        <end position="91"/>
    </location>
</feature>
<evidence type="ECO:0000313" key="4">
    <source>
        <dbReference type="Proteomes" id="UP001500929"/>
    </source>
</evidence>
<feature type="transmembrane region" description="Helical" evidence="2">
    <location>
        <begin position="20"/>
        <end position="36"/>
    </location>
</feature>
<gene>
    <name evidence="3" type="ORF">GCM10009851_16760</name>
</gene>
<feature type="compositionally biased region" description="Low complexity" evidence="1">
    <location>
        <begin position="81"/>
        <end position="91"/>
    </location>
</feature>
<feature type="transmembrane region" description="Helical" evidence="2">
    <location>
        <begin position="42"/>
        <end position="62"/>
    </location>
</feature>
<feature type="compositionally biased region" description="Basic and acidic residues" evidence="1">
    <location>
        <begin position="69"/>
        <end position="78"/>
    </location>
</feature>
<keyword evidence="2" id="KW-1133">Transmembrane helix</keyword>
<proteinExistence type="predicted"/>
<sequence>MVQRTTRTGLIGSPSGGAEWYFIGATFAFAWSTMVFTQQGWVLGILCFAVGATLIVLGALTWGRAARRAAADSDEHPSPPEGGAPSGPHSP</sequence>
<keyword evidence="4" id="KW-1185">Reference proteome</keyword>
<accession>A0ABP5QFZ0</accession>
<dbReference type="RefSeq" id="WP_259479166.1">
    <property type="nucleotide sequence ID" value="NZ_BAAAQY010000004.1"/>
</dbReference>
<protein>
    <submittedName>
        <fullName evidence="3">Uncharacterized protein</fullName>
    </submittedName>
</protein>
<comment type="caution">
    <text evidence="3">The sequence shown here is derived from an EMBL/GenBank/DDBJ whole genome shotgun (WGS) entry which is preliminary data.</text>
</comment>
<reference evidence="4" key="1">
    <citation type="journal article" date="2019" name="Int. J. Syst. Evol. Microbiol.">
        <title>The Global Catalogue of Microorganisms (GCM) 10K type strain sequencing project: providing services to taxonomists for standard genome sequencing and annotation.</title>
        <authorList>
            <consortium name="The Broad Institute Genomics Platform"/>
            <consortium name="The Broad Institute Genome Sequencing Center for Infectious Disease"/>
            <person name="Wu L."/>
            <person name="Ma J."/>
        </authorList>
    </citation>
    <scope>NUCLEOTIDE SEQUENCE [LARGE SCALE GENOMIC DNA]</scope>
    <source>
        <strain evidence="4">JCM 16117</strain>
    </source>
</reference>
<dbReference type="EMBL" id="BAAAQY010000004">
    <property type="protein sequence ID" value="GAA2232330.1"/>
    <property type="molecule type" value="Genomic_DNA"/>
</dbReference>